<dbReference type="KEGG" id="vko:123024079"/>
<dbReference type="AlphaFoldDB" id="A0A8D2L3Y2"/>
<name>A0A8D2L3Y2_VARKO</name>
<dbReference type="Proteomes" id="UP000694545">
    <property type="component" value="Unplaced"/>
</dbReference>
<comment type="subcellular location">
    <subcellularLocation>
        <location evidence="1 6">Membrane</location>
        <topology evidence="1 6">Multi-pass membrane protein</topology>
    </subcellularLocation>
</comment>
<keyword evidence="4 6" id="KW-1133">Transmembrane helix</keyword>
<reference evidence="7" key="1">
    <citation type="submission" date="2025-08" db="UniProtKB">
        <authorList>
            <consortium name="Ensembl"/>
        </authorList>
    </citation>
    <scope>IDENTIFICATION</scope>
</reference>
<protein>
    <recommendedName>
        <fullName evidence="6">Tetraspanin</fullName>
    </recommendedName>
</protein>
<proteinExistence type="inferred from homology"/>
<dbReference type="Ensembl" id="ENSVKKT00000017027.1">
    <property type="protein sequence ID" value="ENSVKKP00000016614.1"/>
    <property type="gene ID" value="ENSVKKG00000011359.1"/>
</dbReference>
<organism evidence="7 8">
    <name type="scientific">Varanus komodoensis</name>
    <name type="common">Komodo dragon</name>
    <dbReference type="NCBI Taxonomy" id="61221"/>
    <lineage>
        <taxon>Eukaryota</taxon>
        <taxon>Metazoa</taxon>
        <taxon>Chordata</taxon>
        <taxon>Craniata</taxon>
        <taxon>Vertebrata</taxon>
        <taxon>Euteleostomi</taxon>
        <taxon>Lepidosauria</taxon>
        <taxon>Squamata</taxon>
        <taxon>Bifurcata</taxon>
        <taxon>Unidentata</taxon>
        <taxon>Episquamata</taxon>
        <taxon>Toxicofera</taxon>
        <taxon>Anguimorpha</taxon>
        <taxon>Paleoanguimorpha</taxon>
        <taxon>Varanoidea</taxon>
        <taxon>Varanidae</taxon>
        <taxon>Varanus</taxon>
    </lineage>
</organism>
<evidence type="ECO:0000256" key="6">
    <source>
        <dbReference type="RuleBase" id="RU361218"/>
    </source>
</evidence>
<dbReference type="InterPro" id="IPR018499">
    <property type="entry name" value="Tetraspanin/Peripherin"/>
</dbReference>
<dbReference type="OrthoDB" id="9993879at2759"/>
<dbReference type="FunFam" id="1.10.1450.10:FF:000029">
    <property type="entry name" value="Tetraspanin"/>
    <property type="match status" value="1"/>
</dbReference>
<accession>A0A8D2L3Y2</accession>
<keyword evidence="3 6" id="KW-0812">Transmembrane</keyword>
<keyword evidence="5 6" id="KW-0472">Membrane</keyword>
<evidence type="ECO:0000313" key="7">
    <source>
        <dbReference type="Ensembl" id="ENSVKKP00000016614.1"/>
    </source>
</evidence>
<sequence length="249" mass="27205">MDFGVIASKTVLLLISLVFWAAAAGLSYVGGYVLSSYKAYDPFLQDKYALLPAVIIICISVVMFVIGLIGCCATIRESKVGLGVFLVIILLIFTAEVAVFVLGVIYRGKVKTDLHGPMLQAFKAYDGKTEESHVVDYLQQELQCCGVYNYTDWIGSKWFNTTGNNSVPLSCCKQNVGKNCTGQLSKLEFLNLHGCEEKVQSGLQGVLSYAMIVILSFAIMKFFGMLSACVLTCRKEDNGYQPLNSGTFA</sequence>
<dbReference type="PIRSF" id="PIRSF002419">
    <property type="entry name" value="Tetraspanin"/>
    <property type="match status" value="1"/>
</dbReference>
<comment type="similarity">
    <text evidence="2 6">Belongs to the tetraspanin (TM4SF) family.</text>
</comment>
<evidence type="ECO:0000256" key="3">
    <source>
        <dbReference type="ARBA" id="ARBA00022692"/>
    </source>
</evidence>
<evidence type="ECO:0000256" key="4">
    <source>
        <dbReference type="ARBA" id="ARBA00022989"/>
    </source>
</evidence>
<evidence type="ECO:0000256" key="1">
    <source>
        <dbReference type="ARBA" id="ARBA00004141"/>
    </source>
</evidence>
<dbReference type="RefSeq" id="XP_044287307.1">
    <property type="nucleotide sequence ID" value="XM_044431372.1"/>
</dbReference>
<dbReference type="Pfam" id="PF00335">
    <property type="entry name" value="Tetraspanin"/>
    <property type="match status" value="1"/>
</dbReference>
<reference evidence="7" key="2">
    <citation type="submission" date="2025-09" db="UniProtKB">
        <authorList>
            <consortium name="Ensembl"/>
        </authorList>
    </citation>
    <scope>IDENTIFICATION</scope>
</reference>
<dbReference type="PANTHER" id="PTHR19282">
    <property type="entry name" value="TETRASPANIN"/>
    <property type="match status" value="1"/>
</dbReference>
<dbReference type="OMA" id="FISFIFW"/>
<dbReference type="GO" id="GO:0005886">
    <property type="term" value="C:plasma membrane"/>
    <property type="evidence" value="ECO:0007669"/>
    <property type="project" value="TreeGrafter"/>
</dbReference>
<evidence type="ECO:0000256" key="2">
    <source>
        <dbReference type="ARBA" id="ARBA00006840"/>
    </source>
</evidence>
<dbReference type="SUPFAM" id="SSF48652">
    <property type="entry name" value="Tetraspanin"/>
    <property type="match status" value="1"/>
</dbReference>
<evidence type="ECO:0000313" key="8">
    <source>
        <dbReference type="Proteomes" id="UP000694545"/>
    </source>
</evidence>
<evidence type="ECO:0000256" key="5">
    <source>
        <dbReference type="ARBA" id="ARBA00023136"/>
    </source>
</evidence>
<feature type="transmembrane region" description="Helical" evidence="6">
    <location>
        <begin position="49"/>
        <end position="75"/>
    </location>
</feature>
<dbReference type="Gene3D" id="1.10.1450.10">
    <property type="entry name" value="Tetraspanin"/>
    <property type="match status" value="1"/>
</dbReference>
<keyword evidence="8" id="KW-1185">Reference proteome</keyword>
<dbReference type="PANTHER" id="PTHR19282:SF120">
    <property type="entry name" value="TETRASPANIN-36"/>
    <property type="match status" value="1"/>
</dbReference>
<comment type="caution">
    <text evidence="6">Lacks conserved residue(s) required for the propagation of feature annotation.</text>
</comment>
<dbReference type="PRINTS" id="PR00259">
    <property type="entry name" value="TMFOUR"/>
</dbReference>
<dbReference type="InterPro" id="IPR008952">
    <property type="entry name" value="Tetraspanin_EC2_sf"/>
</dbReference>
<gene>
    <name evidence="7" type="primary">LOC123024079</name>
</gene>
<feature type="transmembrane region" description="Helical" evidence="6">
    <location>
        <begin position="82"/>
        <end position="106"/>
    </location>
</feature>
<dbReference type="InterPro" id="IPR000301">
    <property type="entry name" value="Tetraspanin_animals"/>
</dbReference>
<dbReference type="GeneID" id="123024079"/>
<feature type="transmembrane region" description="Helical" evidence="6">
    <location>
        <begin position="206"/>
        <end position="231"/>
    </location>
</feature>